<dbReference type="InterPro" id="IPR036390">
    <property type="entry name" value="WH_DNA-bd_sf"/>
</dbReference>
<evidence type="ECO:0000256" key="1">
    <source>
        <dbReference type="ARBA" id="ARBA00004496"/>
    </source>
</evidence>
<dbReference type="Gene3D" id="1.10.10.10">
    <property type="entry name" value="Winged helix-like DNA-binding domain superfamily/Winged helix DNA-binding domain"/>
    <property type="match status" value="1"/>
</dbReference>
<dbReference type="OrthoDB" id="9806864at2"/>
<keyword evidence="8" id="KW-1185">Reference proteome</keyword>
<dbReference type="GO" id="GO:0003700">
    <property type="term" value="F:DNA-binding transcription factor activity"/>
    <property type="evidence" value="ECO:0007669"/>
    <property type="project" value="InterPro"/>
</dbReference>
<evidence type="ECO:0000313" key="8">
    <source>
        <dbReference type="Proteomes" id="UP000266005"/>
    </source>
</evidence>
<dbReference type="PANTHER" id="PTHR33164">
    <property type="entry name" value="TRANSCRIPTIONAL REGULATOR, MARR FAMILY"/>
    <property type="match status" value="1"/>
</dbReference>
<dbReference type="GO" id="GO:0003677">
    <property type="term" value="F:DNA binding"/>
    <property type="evidence" value="ECO:0007669"/>
    <property type="project" value="UniProtKB-KW"/>
</dbReference>
<dbReference type="GO" id="GO:0005737">
    <property type="term" value="C:cytoplasm"/>
    <property type="evidence" value="ECO:0007669"/>
    <property type="project" value="UniProtKB-SubCell"/>
</dbReference>
<dbReference type="PRINTS" id="PR00598">
    <property type="entry name" value="HTHMARR"/>
</dbReference>
<evidence type="ECO:0000313" key="7">
    <source>
        <dbReference type="EMBL" id="RIJ42900.1"/>
    </source>
</evidence>
<keyword evidence="5" id="KW-0804">Transcription</keyword>
<name>A0A399SH42_9BACT</name>
<dbReference type="InterPro" id="IPR036388">
    <property type="entry name" value="WH-like_DNA-bd_sf"/>
</dbReference>
<evidence type="ECO:0000256" key="4">
    <source>
        <dbReference type="ARBA" id="ARBA00023125"/>
    </source>
</evidence>
<dbReference type="Pfam" id="PF22381">
    <property type="entry name" value="Staph_reg_Sar_Rot"/>
    <property type="match status" value="1"/>
</dbReference>
<dbReference type="InterPro" id="IPR055166">
    <property type="entry name" value="Transc_reg_Sar_Rot_HTH"/>
</dbReference>
<organism evidence="7 8">
    <name type="scientific">Pontibacter oryzae</name>
    <dbReference type="NCBI Taxonomy" id="2304593"/>
    <lineage>
        <taxon>Bacteria</taxon>
        <taxon>Pseudomonadati</taxon>
        <taxon>Bacteroidota</taxon>
        <taxon>Cytophagia</taxon>
        <taxon>Cytophagales</taxon>
        <taxon>Hymenobacteraceae</taxon>
        <taxon>Pontibacter</taxon>
    </lineage>
</organism>
<keyword evidence="3" id="KW-0805">Transcription regulation</keyword>
<dbReference type="AlphaFoldDB" id="A0A399SH42"/>
<comment type="caution">
    <text evidence="7">The sequence shown here is derived from an EMBL/GenBank/DDBJ whole genome shotgun (WGS) entry which is preliminary data.</text>
</comment>
<dbReference type="RefSeq" id="WP_119430782.1">
    <property type="nucleotide sequence ID" value="NZ_QWGE01000001.1"/>
</dbReference>
<evidence type="ECO:0000256" key="2">
    <source>
        <dbReference type="ARBA" id="ARBA00022490"/>
    </source>
</evidence>
<dbReference type="FunFam" id="1.10.10.10:FF:000163">
    <property type="entry name" value="MarR family transcriptional regulator"/>
    <property type="match status" value="1"/>
</dbReference>
<dbReference type="SUPFAM" id="SSF46785">
    <property type="entry name" value="Winged helix' DNA-binding domain"/>
    <property type="match status" value="1"/>
</dbReference>
<comment type="subcellular location">
    <subcellularLocation>
        <location evidence="1">Cytoplasm</location>
    </subcellularLocation>
</comment>
<evidence type="ECO:0000259" key="6">
    <source>
        <dbReference type="PROSITE" id="PS50995"/>
    </source>
</evidence>
<dbReference type="InterPro" id="IPR000835">
    <property type="entry name" value="HTH_MarR-typ"/>
</dbReference>
<evidence type="ECO:0000256" key="3">
    <source>
        <dbReference type="ARBA" id="ARBA00023015"/>
    </source>
</evidence>
<keyword evidence="2" id="KW-0963">Cytoplasm</keyword>
<reference evidence="8" key="1">
    <citation type="submission" date="2018-08" db="EMBL/GenBank/DDBJ databases">
        <title>Mucilaginibacter sp. MYSH2.</title>
        <authorList>
            <person name="Seo T."/>
        </authorList>
    </citation>
    <scope>NUCLEOTIDE SEQUENCE [LARGE SCALE GENOMIC DNA]</scope>
    <source>
        <strain evidence="8">KIRAN</strain>
    </source>
</reference>
<dbReference type="InterPro" id="IPR039422">
    <property type="entry name" value="MarR/SlyA-like"/>
</dbReference>
<dbReference type="SMART" id="SM00347">
    <property type="entry name" value="HTH_MARR"/>
    <property type="match status" value="1"/>
</dbReference>
<dbReference type="EMBL" id="QWGE01000001">
    <property type="protein sequence ID" value="RIJ42900.1"/>
    <property type="molecule type" value="Genomic_DNA"/>
</dbReference>
<dbReference type="PROSITE" id="PS50995">
    <property type="entry name" value="HTH_MARR_2"/>
    <property type="match status" value="1"/>
</dbReference>
<dbReference type="GO" id="GO:0006950">
    <property type="term" value="P:response to stress"/>
    <property type="evidence" value="ECO:0007669"/>
    <property type="project" value="TreeGrafter"/>
</dbReference>
<protein>
    <submittedName>
        <fullName evidence="7">MarR family transcriptional regulator</fullName>
    </submittedName>
</protein>
<accession>A0A399SH42</accession>
<dbReference type="Proteomes" id="UP000266005">
    <property type="component" value="Unassembled WGS sequence"/>
</dbReference>
<gene>
    <name evidence="7" type="ORF">D1627_03395</name>
</gene>
<evidence type="ECO:0000256" key="5">
    <source>
        <dbReference type="ARBA" id="ARBA00023163"/>
    </source>
</evidence>
<keyword evidence="4" id="KW-0238">DNA-binding</keyword>
<feature type="domain" description="HTH marR-type" evidence="6">
    <location>
        <begin position="7"/>
        <end position="137"/>
    </location>
</feature>
<proteinExistence type="predicted"/>
<sequence>MEELKLKNQICFPIYALSREITQLYSKHLGELDVTYPQYLVLLVLWEHATQTVNQIGEKLFLDSGTLTPLLKRMEAKELLTRTRSTADERVVEINLTEKGMNLKHTAACIPSQIFDEVGITSEEVDMLRAFTNKLFAYNTKK</sequence>
<dbReference type="PANTHER" id="PTHR33164:SF5">
    <property type="entry name" value="ORGANIC HYDROPEROXIDE RESISTANCE TRANSCRIPTIONAL REGULATOR"/>
    <property type="match status" value="1"/>
</dbReference>